<keyword evidence="1" id="KW-1133">Transmembrane helix</keyword>
<evidence type="ECO:0000256" key="1">
    <source>
        <dbReference type="SAM" id="Phobius"/>
    </source>
</evidence>
<name>A0ABT4X9K3_9BACI</name>
<evidence type="ECO:0000313" key="3">
    <source>
        <dbReference type="Proteomes" id="UP001211894"/>
    </source>
</evidence>
<protein>
    <submittedName>
        <fullName evidence="2">Uncharacterized protein</fullName>
    </submittedName>
</protein>
<evidence type="ECO:0000313" key="2">
    <source>
        <dbReference type="EMBL" id="MDA7028101.1"/>
    </source>
</evidence>
<dbReference type="Proteomes" id="UP001211894">
    <property type="component" value="Unassembled WGS sequence"/>
</dbReference>
<comment type="caution">
    <text evidence="2">The sequence shown here is derived from an EMBL/GenBank/DDBJ whole genome shotgun (WGS) entry which is preliminary data.</text>
</comment>
<sequence>MMDKYGLHIVIFILALCVHSNIIVENPLLQKIIKIGSLMIMVLAVVTAIFKKSKQSV</sequence>
<keyword evidence="3" id="KW-1185">Reference proteome</keyword>
<keyword evidence="1" id="KW-0812">Transmembrane</keyword>
<gene>
    <name evidence="2" type="ORF">PJ311_16120</name>
</gene>
<feature type="transmembrane region" description="Helical" evidence="1">
    <location>
        <begin position="30"/>
        <end position="50"/>
    </location>
</feature>
<dbReference type="EMBL" id="JAQKAB010000012">
    <property type="protein sequence ID" value="MDA7028101.1"/>
    <property type="molecule type" value="Genomic_DNA"/>
</dbReference>
<proteinExistence type="predicted"/>
<organism evidence="2 3">
    <name type="scientific">Bacillus changyiensis</name>
    <dbReference type="NCBI Taxonomy" id="3004103"/>
    <lineage>
        <taxon>Bacteria</taxon>
        <taxon>Bacillati</taxon>
        <taxon>Bacillota</taxon>
        <taxon>Bacilli</taxon>
        <taxon>Bacillales</taxon>
        <taxon>Bacillaceae</taxon>
        <taxon>Bacillus</taxon>
    </lineage>
</organism>
<reference evidence="2 3" key="1">
    <citation type="submission" date="2023-01" db="EMBL/GenBank/DDBJ databases">
        <title>Bacillus changyiensis sp. nov., isolated from a coastal deposit.</title>
        <authorList>
            <person name="Xiao G."/>
            <person name="Lai Q."/>
            <person name="Hu Z."/>
            <person name="Shao Z."/>
        </authorList>
    </citation>
    <scope>NUCLEOTIDE SEQUENCE [LARGE SCALE GENOMIC DNA]</scope>
    <source>
        <strain evidence="2 3">CLL-7-23</strain>
    </source>
</reference>
<keyword evidence="1" id="KW-0472">Membrane</keyword>
<accession>A0ABT4X9K3</accession>
<dbReference type="RefSeq" id="WP_271341913.1">
    <property type="nucleotide sequence ID" value="NZ_JAQKAB010000012.1"/>
</dbReference>